<accession>A0A6P6XXY9</accession>
<dbReference type="SMART" id="SM00043">
    <property type="entry name" value="CY"/>
    <property type="match status" value="1"/>
</dbReference>
<comment type="similarity">
    <text evidence="2">Belongs to the cystatin family.</text>
</comment>
<dbReference type="RefSeq" id="XP_027198182.1">
    <property type="nucleotide sequence ID" value="XM_027342381.1"/>
</dbReference>
<feature type="region of interest" description="Disordered" evidence="6">
    <location>
        <begin position="1"/>
        <end position="21"/>
    </location>
</feature>
<evidence type="ECO:0000256" key="4">
    <source>
        <dbReference type="ARBA" id="ARBA00022690"/>
    </source>
</evidence>
<dbReference type="AlphaFoldDB" id="A0A6P6XXY9"/>
<dbReference type="PANTHER" id="PTHR11414">
    <property type="entry name" value="CYSTATIN FAMILY MEMBER"/>
    <property type="match status" value="1"/>
</dbReference>
<name>A0A6P6XXY9_DERPT</name>
<dbReference type="KEGG" id="dpte:113792486"/>
<keyword evidence="3" id="KW-0963">Cytoplasm</keyword>
<dbReference type="PANTHER" id="PTHR11414:SF21">
    <property type="entry name" value="CYSTATIN 14A, TANDEM DUPLICATE 1-RELATED"/>
    <property type="match status" value="1"/>
</dbReference>
<proteinExistence type="inferred from homology"/>
<dbReference type="Proteomes" id="UP000515146">
    <property type="component" value="Unplaced"/>
</dbReference>
<evidence type="ECO:0000256" key="6">
    <source>
        <dbReference type="SAM" id="MobiDB-lite"/>
    </source>
</evidence>
<dbReference type="GO" id="GO:0005829">
    <property type="term" value="C:cytosol"/>
    <property type="evidence" value="ECO:0007669"/>
    <property type="project" value="TreeGrafter"/>
</dbReference>
<keyword evidence="5" id="KW-0789">Thiol protease inhibitor</keyword>
<dbReference type="Pfam" id="PF00031">
    <property type="entry name" value="Cystatin"/>
    <property type="match status" value="1"/>
</dbReference>
<dbReference type="InParanoid" id="A0A6P6XXY9"/>
<gene>
    <name evidence="9" type="primary">LOC113792486</name>
</gene>
<sequence length="134" mass="15558">MKISPRKKTNIQPKSKSKMSEMISKYNKDSKPMMCGGLASESTEISDHVREMVKKFQPKVETKFGRKLERFEPVKIRTQVVAGINYFIKCHIGGDDYVHIRIYEPLPCMAQEPELTAIHSELKKLDDPLEYFQH</sequence>
<keyword evidence="4" id="KW-0646">Protease inhibitor</keyword>
<evidence type="ECO:0000256" key="2">
    <source>
        <dbReference type="ARBA" id="ARBA00009403"/>
    </source>
</evidence>
<reference evidence="9" key="1">
    <citation type="submission" date="2025-08" db="UniProtKB">
        <authorList>
            <consortium name="RefSeq"/>
        </authorList>
    </citation>
    <scope>IDENTIFICATION</scope>
    <source>
        <strain evidence="9">Airmid</strain>
    </source>
</reference>
<evidence type="ECO:0000256" key="3">
    <source>
        <dbReference type="ARBA" id="ARBA00022490"/>
    </source>
</evidence>
<dbReference type="FunFam" id="3.10.450.10:FF:000001">
    <property type="entry name" value="Cystatin-A"/>
    <property type="match status" value="1"/>
</dbReference>
<dbReference type="InterPro" id="IPR001713">
    <property type="entry name" value="Prot_inh_stefin"/>
</dbReference>
<dbReference type="OMA" id="HVGNEEY"/>
<dbReference type="SUPFAM" id="SSF54403">
    <property type="entry name" value="Cystatin/monellin"/>
    <property type="match status" value="1"/>
</dbReference>
<dbReference type="Gene3D" id="3.10.450.10">
    <property type="match status" value="1"/>
</dbReference>
<feature type="domain" description="Cystatin" evidence="7">
    <location>
        <begin position="34"/>
        <end position="132"/>
    </location>
</feature>
<dbReference type="GO" id="GO:0004869">
    <property type="term" value="F:cysteine-type endopeptidase inhibitor activity"/>
    <property type="evidence" value="ECO:0007669"/>
    <property type="project" value="UniProtKB-KW"/>
</dbReference>
<comment type="subcellular location">
    <subcellularLocation>
        <location evidence="1">Cytoplasm</location>
    </subcellularLocation>
</comment>
<evidence type="ECO:0000256" key="5">
    <source>
        <dbReference type="ARBA" id="ARBA00022704"/>
    </source>
</evidence>
<evidence type="ECO:0000256" key="1">
    <source>
        <dbReference type="ARBA" id="ARBA00004496"/>
    </source>
</evidence>
<keyword evidence="8" id="KW-1185">Reference proteome</keyword>
<dbReference type="InterPro" id="IPR046350">
    <property type="entry name" value="Cystatin_sf"/>
</dbReference>
<dbReference type="OrthoDB" id="2429551at2759"/>
<protein>
    <submittedName>
        <fullName evidence="9">Cystatin-B-like</fullName>
    </submittedName>
</protein>
<dbReference type="InterPro" id="IPR000010">
    <property type="entry name" value="Cystatin_dom"/>
</dbReference>
<evidence type="ECO:0000313" key="9">
    <source>
        <dbReference type="RefSeq" id="XP_027198182.1"/>
    </source>
</evidence>
<organism evidence="8 9">
    <name type="scientific">Dermatophagoides pteronyssinus</name>
    <name type="common">European house dust mite</name>
    <dbReference type="NCBI Taxonomy" id="6956"/>
    <lineage>
        <taxon>Eukaryota</taxon>
        <taxon>Metazoa</taxon>
        <taxon>Ecdysozoa</taxon>
        <taxon>Arthropoda</taxon>
        <taxon>Chelicerata</taxon>
        <taxon>Arachnida</taxon>
        <taxon>Acari</taxon>
        <taxon>Acariformes</taxon>
        <taxon>Sarcoptiformes</taxon>
        <taxon>Astigmata</taxon>
        <taxon>Psoroptidia</taxon>
        <taxon>Analgoidea</taxon>
        <taxon>Pyroglyphidae</taxon>
        <taxon>Dermatophagoidinae</taxon>
        <taxon>Dermatophagoides</taxon>
    </lineage>
</organism>
<evidence type="ECO:0000313" key="8">
    <source>
        <dbReference type="Proteomes" id="UP000515146"/>
    </source>
</evidence>
<evidence type="ECO:0000259" key="7">
    <source>
        <dbReference type="SMART" id="SM00043"/>
    </source>
</evidence>
<dbReference type="PRINTS" id="PR00295">
    <property type="entry name" value="STEFINA"/>
</dbReference>